<dbReference type="EnsemblPlants" id="TuG1812G0100003729.01.T01">
    <property type="protein sequence ID" value="TuG1812G0100003729.01.T01"/>
    <property type="gene ID" value="TuG1812G0100003729.01"/>
</dbReference>
<reference evidence="3" key="2">
    <citation type="submission" date="2018-03" db="EMBL/GenBank/DDBJ databases">
        <title>The Triticum urartu genome reveals the dynamic nature of wheat genome evolution.</title>
        <authorList>
            <person name="Ling H."/>
            <person name="Ma B."/>
            <person name="Shi X."/>
            <person name="Liu H."/>
            <person name="Dong L."/>
            <person name="Sun H."/>
            <person name="Cao Y."/>
            <person name="Gao Q."/>
            <person name="Zheng S."/>
            <person name="Li Y."/>
            <person name="Yu Y."/>
            <person name="Du H."/>
            <person name="Qi M."/>
            <person name="Li Y."/>
            <person name="Yu H."/>
            <person name="Cui Y."/>
            <person name="Wang N."/>
            <person name="Chen C."/>
            <person name="Wu H."/>
            <person name="Zhao Y."/>
            <person name="Zhang J."/>
            <person name="Li Y."/>
            <person name="Zhou W."/>
            <person name="Zhang B."/>
            <person name="Hu W."/>
            <person name="Eijk M."/>
            <person name="Tang J."/>
            <person name="Witsenboer H."/>
            <person name="Zhao S."/>
            <person name="Li Z."/>
            <person name="Zhang A."/>
            <person name="Wang D."/>
            <person name="Liang C."/>
        </authorList>
    </citation>
    <scope>NUCLEOTIDE SEQUENCE [LARGE SCALE GENOMIC DNA]</scope>
    <source>
        <strain evidence="3">cv. G1812</strain>
    </source>
</reference>
<dbReference type="Gramene" id="TuG1812G0100003729.01.T01">
    <property type="protein sequence ID" value="TuG1812G0100003729.01.T01"/>
    <property type="gene ID" value="TuG1812G0100003729.01"/>
</dbReference>
<accession>A0A8R7P6H3</accession>
<name>A0A8R7P6H3_TRIUA</name>
<dbReference type="Proteomes" id="UP000015106">
    <property type="component" value="Chromosome 1"/>
</dbReference>
<sequence length="284" mass="32677">MVETLRFPQLKKLALVEVIISQFALHIILASCPVLESLLLDYTFGIRCLRINSPTIRNIGIRCGTMELVIEDAFLLQRMLNLDTYTQMQISVISAPKLEILGCIPELYSDSKIVFGSTVIQGLRIHSLTTVVPNVKILAISMYIYDLDKVINLLRCFPCLEKLYIKGGRSGKRNLWRRKHRNLLKSLDICLKTIVMHCYRGIKAQINFVQFFVLNARILESLKLAVEYHNHNDEFFDKQHRMLQMESRASRGARLCFTIACRHDVSDIMHVRDLDLTDPFTCGC</sequence>
<dbReference type="InterPro" id="IPR055411">
    <property type="entry name" value="LRR_FXL15/At3g58940/PEG3-like"/>
</dbReference>
<dbReference type="InterPro" id="IPR055302">
    <property type="entry name" value="F-box_dom-containing"/>
</dbReference>
<dbReference type="InterPro" id="IPR006566">
    <property type="entry name" value="FBD"/>
</dbReference>
<evidence type="ECO:0000313" key="3">
    <source>
        <dbReference type="EnsemblPlants" id="TuG1812G0100003729.01.T01"/>
    </source>
</evidence>
<dbReference type="PANTHER" id="PTHR32141:SF186">
    <property type="entry name" value="FBD DOMAIN-CONTAINING PROTEIN"/>
    <property type="match status" value="1"/>
</dbReference>
<proteinExistence type="predicted"/>
<evidence type="ECO:0000259" key="2">
    <source>
        <dbReference type="Pfam" id="PF24758"/>
    </source>
</evidence>
<dbReference type="AlphaFoldDB" id="A0A8R7P6H3"/>
<feature type="domain" description="F-box/LRR-repeat protein 15/At3g58940/PEG3-like LRR" evidence="2">
    <location>
        <begin position="3"/>
        <end position="165"/>
    </location>
</feature>
<feature type="domain" description="FBD" evidence="1">
    <location>
        <begin position="184"/>
        <end position="224"/>
    </location>
</feature>
<dbReference type="Pfam" id="PF08387">
    <property type="entry name" value="FBD"/>
    <property type="match status" value="1"/>
</dbReference>
<protein>
    <recommendedName>
        <fullName evidence="5">FBD domain-containing protein</fullName>
    </recommendedName>
</protein>
<reference evidence="3" key="3">
    <citation type="submission" date="2022-06" db="UniProtKB">
        <authorList>
            <consortium name="EnsemblPlants"/>
        </authorList>
    </citation>
    <scope>IDENTIFICATION</scope>
</reference>
<reference evidence="4" key="1">
    <citation type="journal article" date="2013" name="Nature">
        <title>Draft genome of the wheat A-genome progenitor Triticum urartu.</title>
        <authorList>
            <person name="Ling H.Q."/>
            <person name="Zhao S."/>
            <person name="Liu D."/>
            <person name="Wang J."/>
            <person name="Sun H."/>
            <person name="Zhang C."/>
            <person name="Fan H."/>
            <person name="Li D."/>
            <person name="Dong L."/>
            <person name="Tao Y."/>
            <person name="Gao C."/>
            <person name="Wu H."/>
            <person name="Li Y."/>
            <person name="Cui Y."/>
            <person name="Guo X."/>
            <person name="Zheng S."/>
            <person name="Wang B."/>
            <person name="Yu K."/>
            <person name="Liang Q."/>
            <person name="Yang W."/>
            <person name="Lou X."/>
            <person name="Chen J."/>
            <person name="Feng M."/>
            <person name="Jian J."/>
            <person name="Zhang X."/>
            <person name="Luo G."/>
            <person name="Jiang Y."/>
            <person name="Liu J."/>
            <person name="Wang Z."/>
            <person name="Sha Y."/>
            <person name="Zhang B."/>
            <person name="Wu H."/>
            <person name="Tang D."/>
            <person name="Shen Q."/>
            <person name="Xue P."/>
            <person name="Zou S."/>
            <person name="Wang X."/>
            <person name="Liu X."/>
            <person name="Wang F."/>
            <person name="Yang Y."/>
            <person name="An X."/>
            <person name="Dong Z."/>
            <person name="Zhang K."/>
            <person name="Zhang X."/>
            <person name="Luo M.C."/>
            <person name="Dvorak J."/>
            <person name="Tong Y."/>
            <person name="Wang J."/>
            <person name="Yang H."/>
            <person name="Li Z."/>
            <person name="Wang D."/>
            <person name="Zhang A."/>
            <person name="Wang J."/>
        </authorList>
    </citation>
    <scope>NUCLEOTIDE SEQUENCE</scope>
    <source>
        <strain evidence="4">cv. G1812</strain>
    </source>
</reference>
<dbReference type="PROSITE" id="PS51257">
    <property type="entry name" value="PROKAR_LIPOPROTEIN"/>
    <property type="match status" value="1"/>
</dbReference>
<organism evidence="3 4">
    <name type="scientific">Triticum urartu</name>
    <name type="common">Red wild einkorn</name>
    <name type="synonym">Crithodium urartu</name>
    <dbReference type="NCBI Taxonomy" id="4572"/>
    <lineage>
        <taxon>Eukaryota</taxon>
        <taxon>Viridiplantae</taxon>
        <taxon>Streptophyta</taxon>
        <taxon>Embryophyta</taxon>
        <taxon>Tracheophyta</taxon>
        <taxon>Spermatophyta</taxon>
        <taxon>Magnoliopsida</taxon>
        <taxon>Liliopsida</taxon>
        <taxon>Poales</taxon>
        <taxon>Poaceae</taxon>
        <taxon>BOP clade</taxon>
        <taxon>Pooideae</taxon>
        <taxon>Triticodae</taxon>
        <taxon>Triticeae</taxon>
        <taxon>Triticinae</taxon>
        <taxon>Triticum</taxon>
    </lineage>
</organism>
<keyword evidence="4" id="KW-1185">Reference proteome</keyword>
<evidence type="ECO:0008006" key="5">
    <source>
        <dbReference type="Google" id="ProtNLM"/>
    </source>
</evidence>
<evidence type="ECO:0000313" key="4">
    <source>
        <dbReference type="Proteomes" id="UP000015106"/>
    </source>
</evidence>
<dbReference type="Pfam" id="PF24758">
    <property type="entry name" value="LRR_At5g56370"/>
    <property type="match status" value="1"/>
</dbReference>
<dbReference type="PANTHER" id="PTHR32141">
    <property type="match status" value="1"/>
</dbReference>
<evidence type="ECO:0000259" key="1">
    <source>
        <dbReference type="Pfam" id="PF08387"/>
    </source>
</evidence>